<dbReference type="PANTHER" id="PTHR24198">
    <property type="entry name" value="ANKYRIN REPEAT AND PROTEIN KINASE DOMAIN-CONTAINING PROTEIN"/>
    <property type="match status" value="1"/>
</dbReference>
<dbReference type="SMART" id="SM00248">
    <property type="entry name" value="ANK"/>
    <property type="match status" value="19"/>
</dbReference>
<dbReference type="PROSITE" id="PS50088">
    <property type="entry name" value="ANK_REPEAT"/>
    <property type="match status" value="9"/>
</dbReference>
<evidence type="ECO:0000313" key="5">
    <source>
        <dbReference type="Proteomes" id="UP000326198"/>
    </source>
</evidence>
<dbReference type="OrthoDB" id="21416at2759"/>
<keyword evidence="5" id="KW-1185">Reference proteome</keyword>
<feature type="repeat" description="ANK" evidence="3">
    <location>
        <begin position="910"/>
        <end position="948"/>
    </location>
</feature>
<dbReference type="PRINTS" id="PR01415">
    <property type="entry name" value="ANKYRIN"/>
</dbReference>
<feature type="repeat" description="ANK" evidence="3">
    <location>
        <begin position="64"/>
        <end position="96"/>
    </location>
</feature>
<name>A0A5N7B3F1_9EURO</name>
<proteinExistence type="predicted"/>
<gene>
    <name evidence="4" type="ORF">BDV26DRAFT_265617</name>
</gene>
<evidence type="ECO:0000256" key="2">
    <source>
        <dbReference type="ARBA" id="ARBA00023043"/>
    </source>
</evidence>
<dbReference type="Pfam" id="PF12796">
    <property type="entry name" value="Ank_2"/>
    <property type="match status" value="5"/>
</dbReference>
<dbReference type="PROSITE" id="PS50297">
    <property type="entry name" value="ANK_REP_REGION"/>
    <property type="match status" value="6"/>
</dbReference>
<dbReference type="Gene3D" id="1.25.40.20">
    <property type="entry name" value="Ankyrin repeat-containing domain"/>
    <property type="match status" value="7"/>
</dbReference>
<dbReference type="SUPFAM" id="SSF48403">
    <property type="entry name" value="Ankyrin repeat"/>
    <property type="match status" value="5"/>
</dbReference>
<dbReference type="AlphaFoldDB" id="A0A5N7B3F1"/>
<organism evidence="4 5">
    <name type="scientific">Aspergillus bertholletiae</name>
    <dbReference type="NCBI Taxonomy" id="1226010"/>
    <lineage>
        <taxon>Eukaryota</taxon>
        <taxon>Fungi</taxon>
        <taxon>Dikarya</taxon>
        <taxon>Ascomycota</taxon>
        <taxon>Pezizomycotina</taxon>
        <taxon>Eurotiomycetes</taxon>
        <taxon>Eurotiomycetidae</taxon>
        <taxon>Eurotiales</taxon>
        <taxon>Aspergillaceae</taxon>
        <taxon>Aspergillus</taxon>
        <taxon>Aspergillus subgen. Circumdati</taxon>
    </lineage>
</organism>
<evidence type="ECO:0000313" key="4">
    <source>
        <dbReference type="EMBL" id="KAE8376465.1"/>
    </source>
</evidence>
<dbReference type="EMBL" id="ML736240">
    <property type="protein sequence ID" value="KAE8376465.1"/>
    <property type="molecule type" value="Genomic_DNA"/>
</dbReference>
<feature type="repeat" description="ANK" evidence="3">
    <location>
        <begin position="554"/>
        <end position="586"/>
    </location>
</feature>
<dbReference type="InterPro" id="IPR002110">
    <property type="entry name" value="Ankyrin_rpt"/>
</dbReference>
<feature type="repeat" description="ANK" evidence="3">
    <location>
        <begin position="187"/>
        <end position="219"/>
    </location>
</feature>
<sequence length="1239" mass="136478">MFTEPATIQAAWVANSLESLTAAIPTASSEELNLALCDACESGRVSFVEALLQCPRTDVNARKDGMTTLFIAVSHFYLDVVKLLVDHGADASLKSKDASSLPSKSDPELVLTPLHGFLRPRRARWESEPLPSEVFPELLSLLLRAGCDLNAPSASGSTVLYESVRGDMPYTKLLIERGADVNVVDDSGCTPLHFLHLRESDGIFQLFLDHGAKLNVKRMSDGWSPLHCFAASGLLGDLSLFRPHVSNWHDTDAKGNTLLHLAVTGHRPGSPTINELLKQGLRVDQRNSEGRLPLHVASESMASFEDVVDALLVAGADIEGKDNRGRTLLADLVQRADFEYEKNVTSLIKRGANINTQDYKGNGVIHYKPWNYQRDRATEALEFLLSVGADPSMVNYDGNTALHCFAADFPSFSNESEIYIIQKLLHAGLSPTQVNFKGQTPLYLLCSHVSDYMFLPTISGDKRAVDLVLNAGLIEALEIADHDGVRPIHLAASCSETLVARLIALGADTTAATGDGRTLLHIASTTRQVNIVGLLLEHYASINQLSLVNQRCKNSRTPLHDACQSGRLETVSLLLKFGADVNAELDSRYGREVTPLLACGEHAKEEQRWPLHSELPELGGRVSAAGVLSKDETRPNLPQMVDKISRDPLRRLEITSENDTTNVSGILRALVAHGAALTSRSTHMSYMWEAVYSGSEELVWELGQLMEQHGMETMKFPDFGQMYLTLASRHLPDVLDTCFGESISGRTVDRLLLLRKYHALAEWVERHAHAAHAQKALPEILVSLAKWGYTDLFKRLGSCMADPSWINGGVNRFKEQMMPCLLIAAERTVPNLEVIKVIVEQFKADVNIQFRPEIVIRPKPPFQSTVRLRRAYQPGESALHYLARGGQWWHPNAIRYLLQHGADPNLQSASGGTPLLHAVQRSLSESPQRKEIVKLLLEAGADPNIASHNGLSALSLATYDVDLFRLLLENGASLEPSIDPIVFATLNNLNLDVLSLLVESGIDCNRPYSPNNGDTWYTQRFKGVINMTNFTLHPLHYLSMPNFNESNTRDDVTRLIQYLLEHGADPFLACSNETTILHHVLELGGTIQPFLAIPNLDLEYRDAEGRTLLLAASRCENVGTHSFAAIHPLLQSLPKKVSAFAYPDGEITRAMTLYNRGADLTAVDDAGNNALHYLAAARCANPAGRKQYQQTVETFARNAPQLLVQVNQAGMTPVDIARSAGQEWALEAIHDAEIYGRIL</sequence>
<feature type="repeat" description="ANK" evidence="3">
    <location>
        <begin position="154"/>
        <end position="186"/>
    </location>
</feature>
<reference evidence="4 5" key="1">
    <citation type="submission" date="2019-04" db="EMBL/GenBank/DDBJ databases">
        <title>Friends and foes A comparative genomics studyof 23 Aspergillus species from section Flavi.</title>
        <authorList>
            <consortium name="DOE Joint Genome Institute"/>
            <person name="Kjaerbolling I."/>
            <person name="Vesth T."/>
            <person name="Frisvad J.C."/>
            <person name="Nybo J.L."/>
            <person name="Theobald S."/>
            <person name="Kildgaard S."/>
            <person name="Isbrandt T."/>
            <person name="Kuo A."/>
            <person name="Sato A."/>
            <person name="Lyhne E.K."/>
            <person name="Kogle M.E."/>
            <person name="Wiebenga A."/>
            <person name="Kun R.S."/>
            <person name="Lubbers R.J."/>
            <person name="Makela M.R."/>
            <person name="Barry K."/>
            <person name="Chovatia M."/>
            <person name="Clum A."/>
            <person name="Daum C."/>
            <person name="Haridas S."/>
            <person name="He G."/>
            <person name="LaButti K."/>
            <person name="Lipzen A."/>
            <person name="Mondo S."/>
            <person name="Riley R."/>
            <person name="Salamov A."/>
            <person name="Simmons B.A."/>
            <person name="Magnuson J.K."/>
            <person name="Henrissat B."/>
            <person name="Mortensen U.H."/>
            <person name="Larsen T.O."/>
            <person name="Devries R.P."/>
            <person name="Grigoriev I.V."/>
            <person name="Machida M."/>
            <person name="Baker S.E."/>
            <person name="Andersen M.R."/>
        </authorList>
    </citation>
    <scope>NUCLEOTIDE SEQUENCE [LARGE SCALE GENOMIC DNA]</scope>
    <source>
        <strain evidence="4 5">IBT 29228</strain>
    </source>
</reference>
<feature type="repeat" description="ANK" evidence="3">
    <location>
        <begin position="874"/>
        <end position="909"/>
    </location>
</feature>
<keyword evidence="1" id="KW-0677">Repeat</keyword>
<feature type="repeat" description="ANK" evidence="3">
    <location>
        <begin position="254"/>
        <end position="288"/>
    </location>
</feature>
<feature type="repeat" description="ANK" evidence="3">
    <location>
        <begin position="289"/>
        <end position="323"/>
    </location>
</feature>
<accession>A0A5N7B3F1</accession>
<keyword evidence="2 3" id="KW-0040">ANK repeat</keyword>
<evidence type="ECO:0000256" key="3">
    <source>
        <dbReference type="PROSITE-ProRule" id="PRU00023"/>
    </source>
</evidence>
<dbReference type="PANTHER" id="PTHR24198:SF165">
    <property type="entry name" value="ANKYRIN REPEAT-CONTAINING PROTEIN-RELATED"/>
    <property type="match status" value="1"/>
</dbReference>
<dbReference type="InterPro" id="IPR036770">
    <property type="entry name" value="Ankyrin_rpt-contain_sf"/>
</dbReference>
<protein>
    <submittedName>
        <fullName evidence="4">Ankyrin repeat-containing domain protein</fullName>
    </submittedName>
</protein>
<feature type="repeat" description="ANK" evidence="3">
    <location>
        <begin position="515"/>
        <end position="547"/>
    </location>
</feature>
<dbReference type="Proteomes" id="UP000326198">
    <property type="component" value="Unassembled WGS sequence"/>
</dbReference>
<evidence type="ECO:0000256" key="1">
    <source>
        <dbReference type="ARBA" id="ARBA00022737"/>
    </source>
</evidence>